<evidence type="ECO:0000256" key="3">
    <source>
        <dbReference type="ARBA" id="ARBA00022525"/>
    </source>
</evidence>
<accession>A0A142FH90</accession>
<gene>
    <name evidence="6" type="primary">OBP23</name>
</gene>
<protein>
    <submittedName>
        <fullName evidence="6">Odorant-binding protein 23</fullName>
    </submittedName>
</protein>
<dbReference type="GO" id="GO:0005576">
    <property type="term" value="C:extracellular region"/>
    <property type="evidence" value="ECO:0007669"/>
    <property type="project" value="UniProtKB-SubCell"/>
</dbReference>
<evidence type="ECO:0000313" key="6">
    <source>
        <dbReference type="EMBL" id="AMQ76476.1"/>
    </source>
</evidence>
<evidence type="ECO:0000256" key="5">
    <source>
        <dbReference type="SAM" id="SignalP"/>
    </source>
</evidence>
<evidence type="ECO:0000256" key="4">
    <source>
        <dbReference type="SAM" id="MobiDB-lite"/>
    </source>
</evidence>
<sequence>MYVFTVALSFALLNIVFTHPGHFDEDPECRPPHSHRHEEKECCKTPNLFSKNKDEMHELVHKCFEEAGIKKPHHGHHGPPPPGDEPPPPPPPPFHSKNNTKFECVEQCFLKNLELIDEEGDLKIDDFKALVGEKYTGDWASVGSAALEKCLEKTKTEEKESSKCKAGSKHVLLCIARESFINCPASDWTESEVCSDAKERVVKCPDIPPPMNH</sequence>
<evidence type="ECO:0000256" key="2">
    <source>
        <dbReference type="ARBA" id="ARBA00008098"/>
    </source>
</evidence>
<dbReference type="InterPro" id="IPR006170">
    <property type="entry name" value="PBP/GOBP"/>
</dbReference>
<feature type="region of interest" description="Disordered" evidence="4">
    <location>
        <begin position="70"/>
        <end position="96"/>
    </location>
</feature>
<feature type="chain" id="PRO_5007494941" evidence="5">
    <location>
        <begin position="19"/>
        <end position="213"/>
    </location>
</feature>
<keyword evidence="5" id="KW-0732">Signal</keyword>
<dbReference type="PANTHER" id="PTHR21066">
    <property type="entry name" value="ODORANT-BINDING PROTEIN 59A-RELATED"/>
    <property type="match status" value="1"/>
</dbReference>
<comment type="subcellular location">
    <subcellularLocation>
        <location evidence="1">Secreted</location>
    </subcellularLocation>
</comment>
<dbReference type="EMBL" id="KT281931">
    <property type="protein sequence ID" value="AMQ76476.1"/>
    <property type="molecule type" value="mRNA"/>
</dbReference>
<dbReference type="Gene3D" id="1.10.238.270">
    <property type="match status" value="1"/>
</dbReference>
<dbReference type="GO" id="GO:0005549">
    <property type="term" value="F:odorant binding"/>
    <property type="evidence" value="ECO:0007669"/>
    <property type="project" value="InterPro"/>
</dbReference>
<evidence type="ECO:0000256" key="1">
    <source>
        <dbReference type="ARBA" id="ARBA00004613"/>
    </source>
</evidence>
<dbReference type="InterPro" id="IPR052295">
    <property type="entry name" value="Odorant-binding_protein"/>
</dbReference>
<name>A0A142FH90_APOLU</name>
<reference evidence="6" key="1">
    <citation type="journal article" date="2015" name="PLoS ONE">
        <title>Molecular Characterization And Expression Profiling Of Odorant-binding Proteins In The Green Plant Bug Apolygus lucorum.</title>
        <authorList>
            <person name="Ding Y."/>
            <person name="Zhang Y."/>
        </authorList>
    </citation>
    <scope>NUCLEOTIDE SEQUENCE</scope>
</reference>
<dbReference type="SUPFAM" id="SSF47565">
    <property type="entry name" value="Insect pheromone/odorant-binding proteins"/>
    <property type="match status" value="1"/>
</dbReference>
<dbReference type="InterPro" id="IPR036728">
    <property type="entry name" value="PBP_GOBP_sf"/>
</dbReference>
<feature type="signal peptide" evidence="5">
    <location>
        <begin position="1"/>
        <end position="18"/>
    </location>
</feature>
<dbReference type="AlphaFoldDB" id="A0A142FH90"/>
<dbReference type="Pfam" id="PF01395">
    <property type="entry name" value="PBP_GOBP"/>
    <property type="match status" value="1"/>
</dbReference>
<feature type="compositionally biased region" description="Pro residues" evidence="4">
    <location>
        <begin position="78"/>
        <end position="94"/>
    </location>
</feature>
<comment type="similarity">
    <text evidence="2">Belongs to the PBP/GOBP family.</text>
</comment>
<proteinExistence type="evidence at transcript level"/>
<keyword evidence="3" id="KW-0964">Secreted</keyword>
<organism evidence="6">
    <name type="scientific">Apolygus lucorum</name>
    <name type="common">Small green plant bug</name>
    <name type="synonym">Lygocoris lucorum</name>
    <dbReference type="NCBI Taxonomy" id="248454"/>
    <lineage>
        <taxon>Eukaryota</taxon>
        <taxon>Metazoa</taxon>
        <taxon>Ecdysozoa</taxon>
        <taxon>Arthropoda</taxon>
        <taxon>Hexapoda</taxon>
        <taxon>Insecta</taxon>
        <taxon>Pterygota</taxon>
        <taxon>Neoptera</taxon>
        <taxon>Paraneoptera</taxon>
        <taxon>Hemiptera</taxon>
        <taxon>Heteroptera</taxon>
        <taxon>Panheteroptera</taxon>
        <taxon>Cimicomorpha</taxon>
        <taxon>Miridae</taxon>
        <taxon>Mirini</taxon>
        <taxon>Apolygus</taxon>
    </lineage>
</organism>